<dbReference type="Gene3D" id="2.40.70.10">
    <property type="entry name" value="Acid Proteases"/>
    <property type="match status" value="2"/>
</dbReference>
<dbReference type="PRINTS" id="PR00792">
    <property type="entry name" value="PEPSIN"/>
</dbReference>
<protein>
    <recommendedName>
        <fullName evidence="8">Peptidase A1 domain-containing protein</fullName>
    </recommendedName>
</protein>
<comment type="similarity">
    <text evidence="1 6">Belongs to the peptidase A1 family.</text>
</comment>
<evidence type="ECO:0000256" key="6">
    <source>
        <dbReference type="RuleBase" id="RU000454"/>
    </source>
</evidence>
<evidence type="ECO:0000313" key="9">
    <source>
        <dbReference type="EMBL" id="KAG5926863.1"/>
    </source>
</evidence>
<evidence type="ECO:0000256" key="5">
    <source>
        <dbReference type="PIRSR" id="PIRSR601461-1"/>
    </source>
</evidence>
<evidence type="ECO:0000256" key="1">
    <source>
        <dbReference type="ARBA" id="ARBA00007447"/>
    </source>
</evidence>
<sequence>MKLFGLAAIAASSQALALAPGAFSVDTLASRGPRLFDTAVERSRLLSKYETTDDEHGSAVKRSAQQHGSVIIEASDDGSSYLVPTVIGNQTLNLIYDTGSADLWVYSNATLPNESRGHNVYVPSSSASSLPGYSWSIKYSSGISVNGTVYTDTVKAGPVVATKQAVEAAVRVPYDVDADGIMGLASGAINQVQPVKQTTFFETILPTLPKKVFAASFQTKGPGSWDFGFLDPAKYKGEIRYANVLLPFKHWRTVAGQYSVGDGPLSGPGATIGNVTFDSGSELLYLPDAVVDAYYARVEGFQLTFGGFPAFPCGSTLPDLHFQVGDGINLTVPGANLNMGHIDRTSNRCTAAVTNLGIMKSSVLGNVFFKNYYVVHSFEDGVPKLGFGSR</sequence>
<feature type="domain" description="Peptidase A1" evidence="8">
    <location>
        <begin position="81"/>
        <end position="388"/>
    </location>
</feature>
<gene>
    <name evidence="9" type="ORF">E4U42_002853</name>
</gene>
<dbReference type="OrthoDB" id="2747330at2759"/>
<evidence type="ECO:0000256" key="3">
    <source>
        <dbReference type="ARBA" id="ARBA00022750"/>
    </source>
</evidence>
<evidence type="ECO:0000313" key="10">
    <source>
        <dbReference type="Proteomes" id="UP000811619"/>
    </source>
</evidence>
<dbReference type="Pfam" id="PF00026">
    <property type="entry name" value="Asp"/>
    <property type="match status" value="1"/>
</dbReference>
<name>A0A8K0JAD2_9HYPO</name>
<comment type="caution">
    <text evidence="9">The sequence shown here is derived from an EMBL/GenBank/DDBJ whole genome shotgun (WGS) entry which is preliminary data.</text>
</comment>
<evidence type="ECO:0000256" key="4">
    <source>
        <dbReference type="ARBA" id="ARBA00022801"/>
    </source>
</evidence>
<dbReference type="InterPro" id="IPR034163">
    <property type="entry name" value="Aspergillopepsin-like_cat_dom"/>
</dbReference>
<evidence type="ECO:0000256" key="7">
    <source>
        <dbReference type="SAM" id="SignalP"/>
    </source>
</evidence>
<accession>A0A8K0JAD2</accession>
<dbReference type="PROSITE" id="PS51767">
    <property type="entry name" value="PEPTIDASE_A1"/>
    <property type="match status" value="1"/>
</dbReference>
<dbReference type="GO" id="GO:0006508">
    <property type="term" value="P:proteolysis"/>
    <property type="evidence" value="ECO:0007669"/>
    <property type="project" value="UniProtKB-KW"/>
</dbReference>
<feature type="signal peptide" evidence="7">
    <location>
        <begin position="1"/>
        <end position="17"/>
    </location>
</feature>
<evidence type="ECO:0000259" key="8">
    <source>
        <dbReference type="PROSITE" id="PS51767"/>
    </source>
</evidence>
<proteinExistence type="inferred from homology"/>
<keyword evidence="3 6" id="KW-0064">Aspartyl protease</keyword>
<feature type="active site" evidence="5">
    <location>
        <position position="97"/>
    </location>
</feature>
<keyword evidence="2 6" id="KW-0645">Protease</keyword>
<dbReference type="PANTHER" id="PTHR47966:SF2">
    <property type="entry name" value="ASPERGILLOPEPSIN-1-RELATED"/>
    <property type="match status" value="1"/>
</dbReference>
<dbReference type="InterPro" id="IPR021109">
    <property type="entry name" value="Peptidase_aspartic_dom_sf"/>
</dbReference>
<dbReference type="InterPro" id="IPR033121">
    <property type="entry name" value="PEPTIDASE_A1"/>
</dbReference>
<evidence type="ECO:0000256" key="2">
    <source>
        <dbReference type="ARBA" id="ARBA00022670"/>
    </source>
</evidence>
<dbReference type="InterPro" id="IPR001461">
    <property type="entry name" value="Aspartic_peptidase_A1"/>
</dbReference>
<reference evidence="9" key="1">
    <citation type="journal article" date="2020" name="bioRxiv">
        <title>Whole genome comparisons of ergot fungi reveals the divergence and evolution of species within the genus Claviceps are the result of varying mechanisms driving genome evolution and host range expansion.</title>
        <authorList>
            <person name="Wyka S.A."/>
            <person name="Mondo S.J."/>
            <person name="Liu M."/>
            <person name="Dettman J."/>
            <person name="Nalam V."/>
            <person name="Broders K.D."/>
        </authorList>
    </citation>
    <scope>NUCLEOTIDE SEQUENCE</scope>
    <source>
        <strain evidence="9">CCC 489</strain>
    </source>
</reference>
<dbReference type="GO" id="GO:0004190">
    <property type="term" value="F:aspartic-type endopeptidase activity"/>
    <property type="evidence" value="ECO:0007669"/>
    <property type="project" value="UniProtKB-KW"/>
</dbReference>
<dbReference type="PROSITE" id="PS00141">
    <property type="entry name" value="ASP_PROTEASE"/>
    <property type="match status" value="1"/>
</dbReference>
<feature type="active site" evidence="5">
    <location>
        <position position="278"/>
    </location>
</feature>
<keyword evidence="4 6" id="KW-0378">Hydrolase</keyword>
<dbReference type="Proteomes" id="UP000811619">
    <property type="component" value="Unassembled WGS sequence"/>
</dbReference>
<dbReference type="SUPFAM" id="SSF50630">
    <property type="entry name" value="Acid proteases"/>
    <property type="match status" value="1"/>
</dbReference>
<keyword evidence="10" id="KW-1185">Reference proteome</keyword>
<feature type="chain" id="PRO_5035459056" description="Peptidase A1 domain-containing protein" evidence="7">
    <location>
        <begin position="18"/>
        <end position="390"/>
    </location>
</feature>
<dbReference type="InterPro" id="IPR001969">
    <property type="entry name" value="Aspartic_peptidase_AS"/>
</dbReference>
<dbReference type="CDD" id="cd06097">
    <property type="entry name" value="Aspergillopepsin_like"/>
    <property type="match status" value="1"/>
</dbReference>
<keyword evidence="7" id="KW-0732">Signal</keyword>
<organism evidence="9 10">
    <name type="scientific">Claviceps africana</name>
    <dbReference type="NCBI Taxonomy" id="83212"/>
    <lineage>
        <taxon>Eukaryota</taxon>
        <taxon>Fungi</taxon>
        <taxon>Dikarya</taxon>
        <taxon>Ascomycota</taxon>
        <taxon>Pezizomycotina</taxon>
        <taxon>Sordariomycetes</taxon>
        <taxon>Hypocreomycetidae</taxon>
        <taxon>Hypocreales</taxon>
        <taxon>Clavicipitaceae</taxon>
        <taxon>Claviceps</taxon>
    </lineage>
</organism>
<dbReference type="EMBL" id="SRPY01000229">
    <property type="protein sequence ID" value="KAG5926863.1"/>
    <property type="molecule type" value="Genomic_DNA"/>
</dbReference>
<dbReference type="PANTHER" id="PTHR47966">
    <property type="entry name" value="BETA-SITE APP-CLEAVING ENZYME, ISOFORM A-RELATED"/>
    <property type="match status" value="1"/>
</dbReference>
<dbReference type="AlphaFoldDB" id="A0A8K0JAD2"/>